<evidence type="ECO:0000313" key="7">
    <source>
        <dbReference type="EMBL" id="REG06172.1"/>
    </source>
</evidence>
<feature type="transmembrane region" description="Helical" evidence="6">
    <location>
        <begin position="200"/>
        <end position="222"/>
    </location>
</feature>
<dbReference type="Pfam" id="PF07947">
    <property type="entry name" value="YhhN"/>
    <property type="match status" value="1"/>
</dbReference>
<dbReference type="EMBL" id="QUMS01000004">
    <property type="protein sequence ID" value="REG06172.1"/>
    <property type="molecule type" value="Genomic_DNA"/>
</dbReference>
<feature type="transmembrane region" description="Helical" evidence="6">
    <location>
        <begin position="141"/>
        <end position="160"/>
    </location>
</feature>
<evidence type="ECO:0000256" key="6">
    <source>
        <dbReference type="SAM" id="Phobius"/>
    </source>
</evidence>
<dbReference type="PANTHER" id="PTHR31885:SF6">
    <property type="entry name" value="GH04784P"/>
    <property type="match status" value="1"/>
</dbReference>
<dbReference type="InterPro" id="IPR012506">
    <property type="entry name" value="TMEM86B-like"/>
</dbReference>
<keyword evidence="4 6" id="KW-1133">Transmembrane helix</keyword>
<dbReference type="GO" id="GO:0016787">
    <property type="term" value="F:hydrolase activity"/>
    <property type="evidence" value="ECO:0007669"/>
    <property type="project" value="TreeGrafter"/>
</dbReference>
<dbReference type="PANTHER" id="PTHR31885">
    <property type="entry name" value="GH04784P"/>
    <property type="match status" value="1"/>
</dbReference>
<evidence type="ECO:0000256" key="3">
    <source>
        <dbReference type="ARBA" id="ARBA00022692"/>
    </source>
</evidence>
<evidence type="ECO:0000256" key="5">
    <source>
        <dbReference type="ARBA" id="ARBA00023136"/>
    </source>
</evidence>
<feature type="transmembrane region" description="Helical" evidence="6">
    <location>
        <begin position="166"/>
        <end position="188"/>
    </location>
</feature>
<evidence type="ECO:0000313" key="8">
    <source>
        <dbReference type="Proteomes" id="UP000256388"/>
    </source>
</evidence>
<organism evidence="7 8">
    <name type="scientific">Pelolinea submarina</name>
    <dbReference type="NCBI Taxonomy" id="913107"/>
    <lineage>
        <taxon>Bacteria</taxon>
        <taxon>Bacillati</taxon>
        <taxon>Chloroflexota</taxon>
        <taxon>Anaerolineae</taxon>
        <taxon>Anaerolineales</taxon>
        <taxon>Anaerolineaceae</taxon>
        <taxon>Pelolinea</taxon>
    </lineage>
</organism>
<dbReference type="AlphaFoldDB" id="A0A347ZQB7"/>
<dbReference type="Proteomes" id="UP000256388">
    <property type="component" value="Unassembled WGS sequence"/>
</dbReference>
<reference evidence="7 8" key="1">
    <citation type="submission" date="2018-08" db="EMBL/GenBank/DDBJ databases">
        <title>Genomic Encyclopedia of Type Strains, Phase IV (KMG-IV): sequencing the most valuable type-strain genomes for metagenomic binning, comparative biology and taxonomic classification.</title>
        <authorList>
            <person name="Goeker M."/>
        </authorList>
    </citation>
    <scope>NUCLEOTIDE SEQUENCE [LARGE SCALE GENOMIC DNA]</scope>
    <source>
        <strain evidence="7 8">DSM 23923</strain>
    </source>
</reference>
<comment type="caution">
    <text evidence="7">The sequence shown here is derived from an EMBL/GenBank/DDBJ whole genome shotgun (WGS) entry which is preliminary data.</text>
</comment>
<evidence type="ECO:0000256" key="2">
    <source>
        <dbReference type="ARBA" id="ARBA00007375"/>
    </source>
</evidence>
<proteinExistence type="inferred from homology"/>
<comment type="similarity">
    <text evidence="2">Belongs to the TMEM86 family.</text>
</comment>
<feature type="transmembrane region" description="Helical" evidence="6">
    <location>
        <begin position="76"/>
        <end position="95"/>
    </location>
</feature>
<dbReference type="RefSeq" id="WP_116225872.1">
    <property type="nucleotide sequence ID" value="NZ_AP018437.1"/>
</dbReference>
<feature type="transmembrane region" description="Helical" evidence="6">
    <location>
        <begin position="39"/>
        <end position="64"/>
    </location>
</feature>
<gene>
    <name evidence="7" type="ORF">DFR64_2604</name>
</gene>
<keyword evidence="8" id="KW-1185">Reference proteome</keyword>
<evidence type="ECO:0000256" key="1">
    <source>
        <dbReference type="ARBA" id="ARBA00004141"/>
    </source>
</evidence>
<sequence>MINAWLPAFIALAAADWLAVWHGWRRVGYLTKPAALILLLIWFGTVGHFQGALLPFGIGFLCSLAGDILLMASYHYFLPGMGAFLLAHMMYILAFNHPQPTLSPVFFVLGLPVLIVWLLILNRLDSAMRDSGAHKRMRIPVAVYSGVVALMLFSALLTLFRPDWQLPAAVLAAAGGFLFFISDTMLAYDRFVRPFPRARFWVRVTYHTGQLGLAVGALQHFLD</sequence>
<keyword evidence="5 6" id="KW-0472">Membrane</keyword>
<name>A0A347ZQB7_9CHLR</name>
<evidence type="ECO:0000256" key="4">
    <source>
        <dbReference type="ARBA" id="ARBA00022989"/>
    </source>
</evidence>
<dbReference type="GO" id="GO:0016020">
    <property type="term" value="C:membrane"/>
    <property type="evidence" value="ECO:0007669"/>
    <property type="project" value="UniProtKB-SubCell"/>
</dbReference>
<accession>A0A347ZQB7</accession>
<comment type="subcellular location">
    <subcellularLocation>
        <location evidence="1">Membrane</location>
        <topology evidence="1">Multi-pass membrane protein</topology>
    </subcellularLocation>
</comment>
<dbReference type="OrthoDB" id="5592477at2"/>
<protein>
    <submittedName>
        <fullName evidence="7">Putative membrane protein YhhN</fullName>
    </submittedName>
</protein>
<feature type="transmembrane region" description="Helical" evidence="6">
    <location>
        <begin position="101"/>
        <end position="120"/>
    </location>
</feature>
<keyword evidence="3 6" id="KW-0812">Transmembrane</keyword>